<dbReference type="SUPFAM" id="SSF48264">
    <property type="entry name" value="Cytochrome P450"/>
    <property type="match status" value="1"/>
</dbReference>
<dbReference type="PANTHER" id="PTHR24305:SF222">
    <property type="entry name" value="CYTOCHROME P450 MONOOXYGENASE STCS"/>
    <property type="match status" value="1"/>
</dbReference>
<evidence type="ECO:0000313" key="3">
    <source>
        <dbReference type="Proteomes" id="UP000184383"/>
    </source>
</evidence>
<dbReference type="InterPro" id="IPR036396">
    <property type="entry name" value="Cyt_P450_sf"/>
</dbReference>
<protein>
    <recommendedName>
        <fullName evidence="4">Cytochrome P450</fullName>
    </recommendedName>
</protein>
<evidence type="ECO:0000313" key="2">
    <source>
        <dbReference type="EMBL" id="OJJ29922.1"/>
    </source>
</evidence>
<dbReference type="GO" id="GO:0020037">
    <property type="term" value="F:heme binding"/>
    <property type="evidence" value="ECO:0007669"/>
    <property type="project" value="InterPro"/>
</dbReference>
<evidence type="ECO:0008006" key="4">
    <source>
        <dbReference type="Google" id="ProtNLM"/>
    </source>
</evidence>
<dbReference type="VEuPathDB" id="FungiDB:ASPWEDRAFT_33141"/>
<gene>
    <name evidence="2" type="ORF">ASPWEDRAFT_33141</name>
</gene>
<dbReference type="InterPro" id="IPR050121">
    <property type="entry name" value="Cytochrome_P450_monoxygenase"/>
</dbReference>
<name>A0A1L9R4V6_ASPWE</name>
<organism evidence="2 3">
    <name type="scientific">Aspergillus wentii DTO 134E9</name>
    <dbReference type="NCBI Taxonomy" id="1073089"/>
    <lineage>
        <taxon>Eukaryota</taxon>
        <taxon>Fungi</taxon>
        <taxon>Dikarya</taxon>
        <taxon>Ascomycota</taxon>
        <taxon>Pezizomycotina</taxon>
        <taxon>Eurotiomycetes</taxon>
        <taxon>Eurotiomycetidae</taxon>
        <taxon>Eurotiales</taxon>
        <taxon>Aspergillaceae</taxon>
        <taxon>Aspergillus</taxon>
        <taxon>Aspergillus subgen. Cremei</taxon>
    </lineage>
</organism>
<dbReference type="OrthoDB" id="10029320at2759"/>
<dbReference type="Proteomes" id="UP000184383">
    <property type="component" value="Unassembled WGS sequence"/>
</dbReference>
<dbReference type="EMBL" id="KV878218">
    <property type="protein sequence ID" value="OJJ29922.1"/>
    <property type="molecule type" value="Genomic_DNA"/>
</dbReference>
<dbReference type="PANTHER" id="PTHR24305">
    <property type="entry name" value="CYTOCHROME P450"/>
    <property type="match status" value="1"/>
</dbReference>
<dbReference type="Gene3D" id="1.10.630.10">
    <property type="entry name" value="Cytochrome P450"/>
    <property type="match status" value="1"/>
</dbReference>
<dbReference type="RefSeq" id="XP_040683599.1">
    <property type="nucleotide sequence ID" value="XM_040833742.1"/>
</dbReference>
<dbReference type="Pfam" id="PF00067">
    <property type="entry name" value="p450"/>
    <property type="match status" value="1"/>
</dbReference>
<dbReference type="STRING" id="1073089.A0A1L9R4V6"/>
<dbReference type="GO" id="GO:0005506">
    <property type="term" value="F:iron ion binding"/>
    <property type="evidence" value="ECO:0007669"/>
    <property type="project" value="InterPro"/>
</dbReference>
<evidence type="ECO:0000256" key="1">
    <source>
        <dbReference type="ARBA" id="ARBA00010617"/>
    </source>
</evidence>
<sequence length="438" mass="50820">MSPTVGIFPLLITYPVKQLYYYRFKQFEKWPQFKSSLLWGHLGHVGEAVKVGPPDRHIDFVFEEMRRKLGNPPALIFDLRPANKLLCIVASHEIADLPKTPVEREFVPFLGHRPILTMQETEWKQLRQRFNPAFSKSHVMTLMPFIMGQVSMFIDTLDSEVRRRRDCSFQDTCGDLTLGVVGANNDDPTEMGEQKEIVQSFRDLHSSYAFDPNVPPIFTDPRARWHRNRMEKKLAKLVKDRTREVFARMKKDHEKHSTTQRKSILVLTLQTTDYFTPDIEEWVCDQFKLFMFAGFDTTSLLLAWLFYRLSLTAHALKAIRDDVMTSLARIPTCQLPKRRSSSPVETLGRMFYTSVVIKETLRLNPPAATSRTIPNGSNAFLRMPDVRDLFIDDLSVYNCHTILHRDDAIYGETKDDFIPERWLPSNGDTKLGSEEVWL</sequence>
<dbReference type="GO" id="GO:0016705">
    <property type="term" value="F:oxidoreductase activity, acting on paired donors, with incorporation or reduction of molecular oxygen"/>
    <property type="evidence" value="ECO:0007669"/>
    <property type="project" value="InterPro"/>
</dbReference>
<dbReference type="AlphaFoldDB" id="A0A1L9R4V6"/>
<dbReference type="InterPro" id="IPR001128">
    <property type="entry name" value="Cyt_P450"/>
</dbReference>
<proteinExistence type="inferred from homology"/>
<accession>A0A1L9R4V6</accession>
<dbReference type="GeneID" id="63749590"/>
<reference evidence="3" key="1">
    <citation type="journal article" date="2017" name="Genome Biol.">
        <title>Comparative genomics reveals high biological diversity and specific adaptations in the industrially and medically important fungal genus Aspergillus.</title>
        <authorList>
            <person name="de Vries R.P."/>
            <person name="Riley R."/>
            <person name="Wiebenga A."/>
            <person name="Aguilar-Osorio G."/>
            <person name="Amillis S."/>
            <person name="Uchima C.A."/>
            <person name="Anderluh G."/>
            <person name="Asadollahi M."/>
            <person name="Askin M."/>
            <person name="Barry K."/>
            <person name="Battaglia E."/>
            <person name="Bayram O."/>
            <person name="Benocci T."/>
            <person name="Braus-Stromeyer S.A."/>
            <person name="Caldana C."/>
            <person name="Canovas D."/>
            <person name="Cerqueira G.C."/>
            <person name="Chen F."/>
            <person name="Chen W."/>
            <person name="Choi C."/>
            <person name="Clum A."/>
            <person name="Dos Santos R.A."/>
            <person name="Damasio A.R."/>
            <person name="Diallinas G."/>
            <person name="Emri T."/>
            <person name="Fekete E."/>
            <person name="Flipphi M."/>
            <person name="Freyberg S."/>
            <person name="Gallo A."/>
            <person name="Gournas C."/>
            <person name="Habgood R."/>
            <person name="Hainaut M."/>
            <person name="Harispe M.L."/>
            <person name="Henrissat B."/>
            <person name="Hilden K.S."/>
            <person name="Hope R."/>
            <person name="Hossain A."/>
            <person name="Karabika E."/>
            <person name="Karaffa L."/>
            <person name="Karanyi Z."/>
            <person name="Krasevec N."/>
            <person name="Kuo A."/>
            <person name="Kusch H."/>
            <person name="LaButti K."/>
            <person name="Lagendijk E.L."/>
            <person name="Lapidus A."/>
            <person name="Levasseur A."/>
            <person name="Lindquist E."/>
            <person name="Lipzen A."/>
            <person name="Logrieco A.F."/>
            <person name="MacCabe A."/>
            <person name="Maekelae M.R."/>
            <person name="Malavazi I."/>
            <person name="Melin P."/>
            <person name="Meyer V."/>
            <person name="Mielnichuk N."/>
            <person name="Miskei M."/>
            <person name="Molnar A.P."/>
            <person name="Mule G."/>
            <person name="Ngan C.Y."/>
            <person name="Orejas M."/>
            <person name="Orosz E."/>
            <person name="Ouedraogo J.P."/>
            <person name="Overkamp K.M."/>
            <person name="Park H.-S."/>
            <person name="Perrone G."/>
            <person name="Piumi F."/>
            <person name="Punt P.J."/>
            <person name="Ram A.F."/>
            <person name="Ramon A."/>
            <person name="Rauscher S."/>
            <person name="Record E."/>
            <person name="Riano-Pachon D.M."/>
            <person name="Robert V."/>
            <person name="Roehrig J."/>
            <person name="Ruller R."/>
            <person name="Salamov A."/>
            <person name="Salih N.S."/>
            <person name="Samson R.A."/>
            <person name="Sandor E."/>
            <person name="Sanguinetti M."/>
            <person name="Schuetze T."/>
            <person name="Sepcic K."/>
            <person name="Shelest E."/>
            <person name="Sherlock G."/>
            <person name="Sophianopoulou V."/>
            <person name="Squina F.M."/>
            <person name="Sun H."/>
            <person name="Susca A."/>
            <person name="Todd R.B."/>
            <person name="Tsang A."/>
            <person name="Unkles S.E."/>
            <person name="van de Wiele N."/>
            <person name="van Rossen-Uffink D."/>
            <person name="Oliveira J.V."/>
            <person name="Vesth T.C."/>
            <person name="Visser J."/>
            <person name="Yu J.-H."/>
            <person name="Zhou M."/>
            <person name="Andersen M.R."/>
            <person name="Archer D.B."/>
            <person name="Baker S.E."/>
            <person name="Benoit I."/>
            <person name="Brakhage A.A."/>
            <person name="Braus G.H."/>
            <person name="Fischer R."/>
            <person name="Frisvad J.C."/>
            <person name="Goldman G.H."/>
            <person name="Houbraken J."/>
            <person name="Oakley B."/>
            <person name="Pocsi I."/>
            <person name="Scazzocchio C."/>
            <person name="Seiboth B."/>
            <person name="vanKuyk P.A."/>
            <person name="Wortman J."/>
            <person name="Dyer P.S."/>
            <person name="Grigoriev I.V."/>
        </authorList>
    </citation>
    <scope>NUCLEOTIDE SEQUENCE [LARGE SCALE GENOMIC DNA]</scope>
    <source>
        <strain evidence="3">DTO 134E9</strain>
    </source>
</reference>
<comment type="similarity">
    <text evidence="1">Belongs to the cytochrome P450 family.</text>
</comment>
<dbReference type="PRINTS" id="PR00385">
    <property type="entry name" value="P450"/>
</dbReference>
<keyword evidence="3" id="KW-1185">Reference proteome</keyword>
<dbReference type="GO" id="GO:0004497">
    <property type="term" value="F:monooxygenase activity"/>
    <property type="evidence" value="ECO:0007669"/>
    <property type="project" value="InterPro"/>
</dbReference>